<evidence type="ECO:0000313" key="2">
    <source>
        <dbReference type="Proteomes" id="UP000178107"/>
    </source>
</evidence>
<dbReference type="AlphaFoldDB" id="A0A1G2T099"/>
<accession>A0A1G2T099</accession>
<reference evidence="1 2" key="1">
    <citation type="journal article" date="2016" name="Nat. Commun.">
        <title>Thousands of microbial genomes shed light on interconnected biogeochemical processes in an aquifer system.</title>
        <authorList>
            <person name="Anantharaman K."/>
            <person name="Brown C.T."/>
            <person name="Hug L.A."/>
            <person name="Sharon I."/>
            <person name="Castelle C.J."/>
            <person name="Probst A.J."/>
            <person name="Thomas B.C."/>
            <person name="Singh A."/>
            <person name="Wilkins M.J."/>
            <person name="Karaoz U."/>
            <person name="Brodie E.L."/>
            <person name="Williams K.H."/>
            <person name="Hubbard S.S."/>
            <person name="Banfield J.F."/>
        </authorList>
    </citation>
    <scope>NUCLEOTIDE SEQUENCE [LARGE SCALE GENOMIC DNA]</scope>
</reference>
<name>A0A1G2T099_9BACT</name>
<protein>
    <recommendedName>
        <fullName evidence="3">Methyltransferase type 11 domain-containing protein</fullName>
    </recommendedName>
</protein>
<dbReference type="Gene3D" id="3.40.50.150">
    <property type="entry name" value="Vaccinia Virus protein VP39"/>
    <property type="match status" value="1"/>
</dbReference>
<comment type="caution">
    <text evidence="1">The sequence shown here is derived from an EMBL/GenBank/DDBJ whole genome shotgun (WGS) entry which is preliminary data.</text>
</comment>
<gene>
    <name evidence="1" type="ORF">A2838_01025</name>
</gene>
<evidence type="ECO:0000313" key="1">
    <source>
        <dbReference type="EMBL" id="OHA90542.1"/>
    </source>
</evidence>
<evidence type="ECO:0008006" key="3">
    <source>
        <dbReference type="Google" id="ProtNLM"/>
    </source>
</evidence>
<dbReference type="InterPro" id="IPR029063">
    <property type="entry name" value="SAM-dependent_MTases_sf"/>
</dbReference>
<dbReference type="CDD" id="cd02440">
    <property type="entry name" value="AdoMet_MTases"/>
    <property type="match status" value="1"/>
</dbReference>
<sequence>MDQRVKKRFNNVASSKTFRNICRKFSLVGKSVLDIGCSNGEFLVHFGQDSIGLTVLEEEVSAGQEAGLDVRLANVEDDNFSLDCKFDVIFANNIFEHLQSPHNFLIRIKEFLKPGGLLILGVPCIPYLTPLVRLKKFRGSLASLHINFFTRSSLIKTVQYAGWDVHEARGFRFRNAVLDYLLNPIYPHFYVIACANPDFRYSAKRVKELEGYNR</sequence>
<dbReference type="PANTHER" id="PTHR43861">
    <property type="entry name" value="TRANS-ACONITATE 2-METHYLTRANSFERASE-RELATED"/>
    <property type="match status" value="1"/>
</dbReference>
<organism evidence="1 2">
    <name type="scientific">Candidatus Zambryskibacteria bacterium RIFCSPHIGHO2_01_FULL_46_25</name>
    <dbReference type="NCBI Taxonomy" id="1802738"/>
    <lineage>
        <taxon>Bacteria</taxon>
        <taxon>Candidatus Zambryskiibacteriota</taxon>
    </lineage>
</organism>
<proteinExistence type="predicted"/>
<dbReference type="Proteomes" id="UP000178107">
    <property type="component" value="Unassembled WGS sequence"/>
</dbReference>
<dbReference type="SUPFAM" id="SSF53335">
    <property type="entry name" value="S-adenosyl-L-methionine-dependent methyltransferases"/>
    <property type="match status" value="1"/>
</dbReference>
<dbReference type="Pfam" id="PF13489">
    <property type="entry name" value="Methyltransf_23"/>
    <property type="match status" value="1"/>
</dbReference>
<dbReference type="EMBL" id="MHVH01000004">
    <property type="protein sequence ID" value="OHA90542.1"/>
    <property type="molecule type" value="Genomic_DNA"/>
</dbReference>